<sequence length="34" mass="4269">MYYYKNFHVFTDKSLNLSKELDNLILEYYKINTF</sequence>
<accession>A0ABS6BV99</accession>
<organism evidence="1 2">
    <name type="scientific">Clostridium frigoris</name>
    <dbReference type="NCBI Taxonomy" id="205327"/>
    <lineage>
        <taxon>Bacteria</taxon>
        <taxon>Bacillati</taxon>
        <taxon>Bacillota</taxon>
        <taxon>Clostridia</taxon>
        <taxon>Eubacteriales</taxon>
        <taxon>Clostridiaceae</taxon>
        <taxon>Clostridium</taxon>
    </lineage>
</organism>
<dbReference type="RefSeq" id="WP_216150356.1">
    <property type="nucleotide sequence ID" value="NZ_JAHLDV010000037.1"/>
</dbReference>
<name>A0ABS6BV99_9CLOT</name>
<dbReference type="InterPro" id="IPR018540">
    <property type="entry name" value="Spo0E-like"/>
</dbReference>
<reference evidence="1 2" key="1">
    <citation type="submission" date="2021-06" db="EMBL/GenBank/DDBJ databases">
        <title>Clostridia strains as spoilage organisms.</title>
        <authorList>
            <person name="Wambui J."/>
            <person name="Stephan R."/>
            <person name="Stevens M.J.A."/>
        </authorList>
    </citation>
    <scope>NUCLEOTIDE SEQUENCE [LARGE SCALE GENOMIC DNA]</scope>
    <source>
        <strain evidence="1 2">DSM 14204</strain>
    </source>
</reference>
<gene>
    <name evidence="1" type="ORF">KPL37_13960</name>
</gene>
<keyword evidence="2" id="KW-1185">Reference proteome</keyword>
<dbReference type="Pfam" id="PF09388">
    <property type="entry name" value="SpoOE-like"/>
    <property type="match status" value="1"/>
</dbReference>
<dbReference type="Proteomes" id="UP000776252">
    <property type="component" value="Unassembled WGS sequence"/>
</dbReference>
<protein>
    <submittedName>
        <fullName evidence="1">Spo0E family sporulation regulatory protein-aspartic acid phosphatase</fullName>
    </submittedName>
</protein>
<proteinExistence type="predicted"/>
<evidence type="ECO:0000313" key="2">
    <source>
        <dbReference type="Proteomes" id="UP000776252"/>
    </source>
</evidence>
<dbReference type="EMBL" id="JAHLDV010000037">
    <property type="protein sequence ID" value="MBU3160847.1"/>
    <property type="molecule type" value="Genomic_DNA"/>
</dbReference>
<comment type="caution">
    <text evidence="1">The sequence shown here is derived from an EMBL/GenBank/DDBJ whole genome shotgun (WGS) entry which is preliminary data.</text>
</comment>
<evidence type="ECO:0000313" key="1">
    <source>
        <dbReference type="EMBL" id="MBU3160847.1"/>
    </source>
</evidence>